<evidence type="ECO:0000313" key="2">
    <source>
        <dbReference type="Proteomes" id="UP000253426"/>
    </source>
</evidence>
<proteinExistence type="predicted"/>
<comment type="caution">
    <text evidence="1">The sequence shown here is derived from an EMBL/GenBank/DDBJ whole genome shotgun (WGS) entry which is preliminary data.</text>
</comment>
<dbReference type="Proteomes" id="UP000253426">
    <property type="component" value="Unassembled WGS sequence"/>
</dbReference>
<sequence length="171" mass="18914">MIHHASFSARNPETAARGLARLFACEAIKAPAPPFPQGSWFVCLGDASGTILEILPWGHILWNHATDKGSAGKSFDEDMREHSSTHFLIQTPLSTSRIEEIAKEEGWDCFPGNAGFFQFTKVWVEGTFLIELMTPVQAESYAAHFGQMGIATLDGKMRNLERAMQATLQMV</sequence>
<evidence type="ECO:0000313" key="1">
    <source>
        <dbReference type="EMBL" id="RBP47794.1"/>
    </source>
</evidence>
<accession>A0A366HW34</accession>
<gene>
    <name evidence="1" type="ORF">DES53_101594</name>
</gene>
<organism evidence="1 2">
    <name type="scientific">Roseimicrobium gellanilyticum</name>
    <dbReference type="NCBI Taxonomy" id="748857"/>
    <lineage>
        <taxon>Bacteria</taxon>
        <taxon>Pseudomonadati</taxon>
        <taxon>Verrucomicrobiota</taxon>
        <taxon>Verrucomicrobiia</taxon>
        <taxon>Verrucomicrobiales</taxon>
        <taxon>Verrucomicrobiaceae</taxon>
        <taxon>Roseimicrobium</taxon>
    </lineage>
</organism>
<evidence type="ECO:0008006" key="3">
    <source>
        <dbReference type="Google" id="ProtNLM"/>
    </source>
</evidence>
<dbReference type="AlphaFoldDB" id="A0A366HW34"/>
<keyword evidence="2" id="KW-1185">Reference proteome</keyword>
<reference evidence="1 2" key="1">
    <citation type="submission" date="2018-06" db="EMBL/GenBank/DDBJ databases">
        <title>Genomic Encyclopedia of Type Strains, Phase IV (KMG-IV): sequencing the most valuable type-strain genomes for metagenomic binning, comparative biology and taxonomic classification.</title>
        <authorList>
            <person name="Goeker M."/>
        </authorList>
    </citation>
    <scope>NUCLEOTIDE SEQUENCE [LARGE SCALE GENOMIC DNA]</scope>
    <source>
        <strain evidence="1 2">DSM 25532</strain>
    </source>
</reference>
<dbReference type="EMBL" id="QNRR01000001">
    <property type="protein sequence ID" value="RBP47794.1"/>
    <property type="molecule type" value="Genomic_DNA"/>
</dbReference>
<dbReference type="OrthoDB" id="512901at2"/>
<dbReference type="RefSeq" id="WP_113956702.1">
    <property type="nucleotide sequence ID" value="NZ_QNRR01000001.1"/>
</dbReference>
<protein>
    <recommendedName>
        <fullName evidence="3">Glyoxalase/bleomycin resistance protein/dioxygenase superfamily protein</fullName>
    </recommendedName>
</protein>
<name>A0A366HW34_9BACT</name>